<dbReference type="InterPro" id="IPR002938">
    <property type="entry name" value="FAD-bd"/>
</dbReference>
<feature type="domain" description="FAD-binding" evidence="5">
    <location>
        <begin position="91"/>
        <end position="277"/>
    </location>
</feature>
<dbReference type="InterPro" id="IPR036259">
    <property type="entry name" value="MFS_trans_sf"/>
</dbReference>
<dbReference type="Gene3D" id="1.20.1250.20">
    <property type="entry name" value="MFS general substrate transporter like domains"/>
    <property type="match status" value="1"/>
</dbReference>
<dbReference type="SUPFAM" id="SSF54373">
    <property type="entry name" value="FAD-linked reductases, C-terminal domain"/>
    <property type="match status" value="1"/>
</dbReference>
<dbReference type="SUPFAM" id="SSF103473">
    <property type="entry name" value="MFS general substrate transporter"/>
    <property type="match status" value="1"/>
</dbReference>
<gene>
    <name evidence="6" type="ORF">TCE0_047f17675</name>
</gene>
<dbReference type="EMBL" id="DF933843">
    <property type="protein sequence ID" value="GAM43120.1"/>
    <property type="molecule type" value="Genomic_DNA"/>
</dbReference>
<feature type="transmembrane region" description="Helical" evidence="4">
    <location>
        <begin position="572"/>
        <end position="591"/>
    </location>
</feature>
<keyword evidence="4" id="KW-0812">Transmembrane</keyword>
<keyword evidence="4" id="KW-1133">Transmembrane helix</keyword>
<feature type="transmembrane region" description="Helical" evidence="4">
    <location>
        <begin position="481"/>
        <end position="501"/>
    </location>
</feature>
<dbReference type="PRINTS" id="PR00420">
    <property type="entry name" value="RNGMNOXGNASE"/>
</dbReference>
<sequence>MKYFAQPMAILYNTETDEPGSFSLHLSRMVVTISPPEHFHARTLRSVLQKALLSNVDKSKLRLASRLVEIVATPAETYILHFQDGHVDEVDLLVGADGVRSVVRSFAFPDHKISYTGRTAYRGLVPTEEILSIPNFPDAVTFWHGPSDWVYTCNLNGGVYEITVNADESEEVARVSWGEKATLEEFRRPWKEFAPIIHEVLDRVTDVQKFALFAGPRLDSVVSRGSIALIGDASHPLSGAFGSGAGFALEDAFALVKSVAWARSRGHKLRDALDLYSVLVVAWTAFCHPGMFSALNGLGGAGEESTTLSNVVNAVVFGTMTVLGFISGIVCNRIGVRWTLVIGSLGYAPYAAALYTNAAFGNTWFPILGAATCGISAVFLWTASGAINLVVGTKFAFQNIGGFVGGAISLGLNINQNHAGRVSDATYFAFISIMSIGLPLAATIPRPSQVKRSDGTHVVEHRFKSWNEELSSLKSVLSLKCFLLLVPFALYCQWDLSYMWTWNAVYHTVRARALLSTLFYLVGPSIIGPIQGWLMDRKQWSRRTRARIGIGSFGSTMAFVLGACNVTLKWQLWANVITFLASLPGFLYVSWTMITEDNKLKEVTTVNYSTSSIESSAVQQEQRVHTKTG</sequence>
<keyword evidence="3" id="KW-0560">Oxidoreductase</keyword>
<feature type="transmembrane region" description="Helical" evidence="4">
    <location>
        <begin position="311"/>
        <end position="331"/>
    </location>
</feature>
<dbReference type="GO" id="GO:0071949">
    <property type="term" value="F:FAD binding"/>
    <property type="evidence" value="ECO:0007669"/>
    <property type="project" value="InterPro"/>
</dbReference>
<dbReference type="InterPro" id="IPR051104">
    <property type="entry name" value="FAD_monoxygenase"/>
</dbReference>
<evidence type="ECO:0000256" key="4">
    <source>
        <dbReference type="SAM" id="Phobius"/>
    </source>
</evidence>
<evidence type="ECO:0000259" key="5">
    <source>
        <dbReference type="Pfam" id="PF01494"/>
    </source>
</evidence>
<keyword evidence="4" id="KW-0472">Membrane</keyword>
<name>A0A0B8MYW2_TALPI</name>
<organism evidence="6 7">
    <name type="scientific">Talaromyces pinophilus</name>
    <name type="common">Penicillium pinophilum</name>
    <dbReference type="NCBI Taxonomy" id="128442"/>
    <lineage>
        <taxon>Eukaryota</taxon>
        <taxon>Fungi</taxon>
        <taxon>Dikarya</taxon>
        <taxon>Ascomycota</taxon>
        <taxon>Pezizomycotina</taxon>
        <taxon>Eurotiomycetes</taxon>
        <taxon>Eurotiomycetidae</taxon>
        <taxon>Eurotiales</taxon>
        <taxon>Trichocomaceae</taxon>
        <taxon>Talaromyces</taxon>
        <taxon>Talaromyces sect. Talaromyces</taxon>
    </lineage>
</organism>
<dbReference type="AlphaFoldDB" id="A0A0B8MYW2"/>
<proteinExistence type="predicted"/>
<accession>A0A0B8MYW2</accession>
<keyword evidence="2" id="KW-0274">FAD</keyword>
<feature type="transmembrane region" description="Helical" evidence="4">
    <location>
        <begin position="338"/>
        <end position="358"/>
    </location>
</feature>
<dbReference type="Gene3D" id="3.30.9.30">
    <property type="match status" value="1"/>
</dbReference>
<keyword evidence="7" id="KW-1185">Reference proteome</keyword>
<dbReference type="Proteomes" id="UP000053095">
    <property type="component" value="Unassembled WGS sequence"/>
</dbReference>
<feature type="transmembrane region" description="Helical" evidence="4">
    <location>
        <begin position="395"/>
        <end position="414"/>
    </location>
</feature>
<reference evidence="7" key="1">
    <citation type="journal article" date="2015" name="Genome Announc.">
        <title>Draft genome sequence of Talaromyces cellulolyticus strain Y-94, a source of lignocellulosic biomass-degrading enzymes.</title>
        <authorList>
            <person name="Fujii T."/>
            <person name="Koike H."/>
            <person name="Sawayama S."/>
            <person name="Yano S."/>
            <person name="Inoue H."/>
        </authorList>
    </citation>
    <scope>NUCLEOTIDE SEQUENCE [LARGE SCALE GENOMIC DNA]</scope>
    <source>
        <strain evidence="7">Y-94</strain>
    </source>
</reference>
<feature type="transmembrane region" description="Helical" evidence="4">
    <location>
        <begin position="364"/>
        <end position="383"/>
    </location>
</feature>
<dbReference type="SUPFAM" id="SSF51905">
    <property type="entry name" value="FAD/NAD(P)-binding domain"/>
    <property type="match status" value="1"/>
</dbReference>
<keyword evidence="1" id="KW-0285">Flavoprotein</keyword>
<evidence type="ECO:0000256" key="3">
    <source>
        <dbReference type="ARBA" id="ARBA00023002"/>
    </source>
</evidence>
<feature type="transmembrane region" description="Helical" evidence="4">
    <location>
        <begin position="273"/>
        <end position="291"/>
    </location>
</feature>
<dbReference type="Gene3D" id="3.50.50.60">
    <property type="entry name" value="FAD/NAD(P)-binding domain"/>
    <property type="match status" value="1"/>
</dbReference>
<dbReference type="PANTHER" id="PTHR46720">
    <property type="entry name" value="HYDROXYLASE, PUTATIVE (AFU_ORTHOLOGUE AFUA_3G01460)-RELATED"/>
    <property type="match status" value="1"/>
</dbReference>
<evidence type="ECO:0000313" key="7">
    <source>
        <dbReference type="Proteomes" id="UP000053095"/>
    </source>
</evidence>
<protein>
    <submittedName>
        <fullName evidence="6">Monoxygenase</fullName>
    </submittedName>
</protein>
<feature type="transmembrane region" description="Helical" evidence="4">
    <location>
        <begin position="426"/>
        <end position="444"/>
    </location>
</feature>
<feature type="transmembrane region" description="Helical" evidence="4">
    <location>
        <begin position="546"/>
        <end position="566"/>
    </location>
</feature>
<dbReference type="PANTHER" id="PTHR46720:SF3">
    <property type="entry name" value="FAD-BINDING DOMAIN-CONTAINING PROTEIN-RELATED"/>
    <property type="match status" value="1"/>
</dbReference>
<dbReference type="GO" id="GO:0016491">
    <property type="term" value="F:oxidoreductase activity"/>
    <property type="evidence" value="ECO:0007669"/>
    <property type="project" value="UniProtKB-KW"/>
</dbReference>
<feature type="transmembrane region" description="Helical" evidence="4">
    <location>
        <begin position="513"/>
        <end position="534"/>
    </location>
</feature>
<evidence type="ECO:0000256" key="2">
    <source>
        <dbReference type="ARBA" id="ARBA00022827"/>
    </source>
</evidence>
<dbReference type="InterPro" id="IPR036188">
    <property type="entry name" value="FAD/NAD-bd_sf"/>
</dbReference>
<evidence type="ECO:0000256" key="1">
    <source>
        <dbReference type="ARBA" id="ARBA00022630"/>
    </source>
</evidence>
<evidence type="ECO:0000313" key="6">
    <source>
        <dbReference type="EMBL" id="GAM43120.1"/>
    </source>
</evidence>
<dbReference type="GO" id="GO:0044550">
    <property type="term" value="P:secondary metabolite biosynthetic process"/>
    <property type="evidence" value="ECO:0007669"/>
    <property type="project" value="TreeGrafter"/>
</dbReference>
<dbReference type="Pfam" id="PF01494">
    <property type="entry name" value="FAD_binding_3"/>
    <property type="match status" value="1"/>
</dbReference>